<organism evidence="1 2">
    <name type="scientific">Champsocephalus esox</name>
    <name type="common">pike icefish</name>
    <dbReference type="NCBI Taxonomy" id="159716"/>
    <lineage>
        <taxon>Eukaryota</taxon>
        <taxon>Metazoa</taxon>
        <taxon>Chordata</taxon>
        <taxon>Craniata</taxon>
        <taxon>Vertebrata</taxon>
        <taxon>Euteleostomi</taxon>
        <taxon>Actinopterygii</taxon>
        <taxon>Neopterygii</taxon>
        <taxon>Teleostei</taxon>
        <taxon>Neoteleostei</taxon>
        <taxon>Acanthomorphata</taxon>
        <taxon>Eupercaria</taxon>
        <taxon>Perciformes</taxon>
        <taxon>Notothenioidei</taxon>
        <taxon>Channichthyidae</taxon>
        <taxon>Champsocephalus</taxon>
    </lineage>
</organism>
<proteinExistence type="predicted"/>
<name>A0AAN8B5U0_9TELE</name>
<reference evidence="1 2" key="1">
    <citation type="journal article" date="2023" name="Mol. Biol. Evol.">
        <title>Genomics of Secondarily Temperate Adaptation in the Only Non-Antarctic Icefish.</title>
        <authorList>
            <person name="Rivera-Colon A.G."/>
            <person name="Rayamajhi N."/>
            <person name="Minhas B.F."/>
            <person name="Madrigal G."/>
            <person name="Bilyk K.T."/>
            <person name="Yoon V."/>
            <person name="Hune M."/>
            <person name="Gregory S."/>
            <person name="Cheng C.H.C."/>
            <person name="Catchen J.M."/>
        </authorList>
    </citation>
    <scope>NUCLEOTIDE SEQUENCE [LARGE SCALE GENOMIC DNA]</scope>
    <source>
        <strain evidence="1">JC2023a</strain>
    </source>
</reference>
<accession>A0AAN8B5U0</accession>
<sequence>MGAAEPPRNPSKSDPMTENLLNYSARPDKFKHSYLLSSWRGLGEEEDVKAGRIEEAEDKLDYAVPQLLLVFRVRIKD</sequence>
<evidence type="ECO:0000313" key="1">
    <source>
        <dbReference type="EMBL" id="KAK5878763.1"/>
    </source>
</evidence>
<dbReference type="AlphaFoldDB" id="A0AAN8B5U0"/>
<dbReference type="EMBL" id="JAULUE010002065">
    <property type="protein sequence ID" value="KAK5878763.1"/>
    <property type="molecule type" value="Genomic_DNA"/>
</dbReference>
<dbReference type="Proteomes" id="UP001335648">
    <property type="component" value="Unassembled WGS sequence"/>
</dbReference>
<protein>
    <submittedName>
        <fullName evidence="1">Uncharacterized protein</fullName>
    </submittedName>
</protein>
<comment type="caution">
    <text evidence="1">The sequence shown here is derived from an EMBL/GenBank/DDBJ whole genome shotgun (WGS) entry which is preliminary data.</text>
</comment>
<keyword evidence="2" id="KW-1185">Reference proteome</keyword>
<gene>
    <name evidence="1" type="ORF">CesoFtcFv8_024143</name>
</gene>
<evidence type="ECO:0000313" key="2">
    <source>
        <dbReference type="Proteomes" id="UP001335648"/>
    </source>
</evidence>